<accession>A0ABD3R076</accession>
<feature type="transmembrane region" description="Helical" evidence="5">
    <location>
        <begin position="12"/>
        <end position="30"/>
    </location>
</feature>
<reference evidence="7 8" key="1">
    <citation type="submission" date="2024-10" db="EMBL/GenBank/DDBJ databases">
        <title>Updated reference genomes for cyclostephanoid diatoms.</title>
        <authorList>
            <person name="Roberts W.R."/>
            <person name="Alverson A.J."/>
        </authorList>
    </citation>
    <scope>NUCLEOTIDE SEQUENCE [LARGE SCALE GENOMIC DNA]</scope>
    <source>
        <strain evidence="7 8">AJA276-08</strain>
    </source>
</reference>
<feature type="transmembrane region" description="Helical" evidence="5">
    <location>
        <begin position="95"/>
        <end position="118"/>
    </location>
</feature>
<feature type="transmembrane region" description="Helical" evidence="5">
    <location>
        <begin position="440"/>
        <end position="467"/>
    </location>
</feature>
<dbReference type="EMBL" id="JALLAZ020000016">
    <property type="protein sequence ID" value="KAL3805754.1"/>
    <property type="molecule type" value="Genomic_DNA"/>
</dbReference>
<evidence type="ECO:0000256" key="1">
    <source>
        <dbReference type="ARBA" id="ARBA00004141"/>
    </source>
</evidence>
<evidence type="ECO:0000313" key="7">
    <source>
        <dbReference type="EMBL" id="KAL3805754.1"/>
    </source>
</evidence>
<name>A0ABD3R076_9STRA</name>
<dbReference type="PANTHER" id="PTHR11814">
    <property type="entry name" value="SULFATE TRANSPORTER"/>
    <property type="match status" value="1"/>
</dbReference>
<dbReference type="Proteomes" id="UP001530315">
    <property type="component" value="Unassembled WGS sequence"/>
</dbReference>
<dbReference type="GO" id="GO:0016020">
    <property type="term" value="C:membrane"/>
    <property type="evidence" value="ECO:0007669"/>
    <property type="project" value="UniProtKB-SubCell"/>
</dbReference>
<gene>
    <name evidence="7" type="ORF">ACHAW5_001429</name>
</gene>
<evidence type="ECO:0000256" key="4">
    <source>
        <dbReference type="ARBA" id="ARBA00023136"/>
    </source>
</evidence>
<keyword evidence="3 5" id="KW-1133">Transmembrane helix</keyword>
<protein>
    <recommendedName>
        <fullName evidence="6">SLC26A/SulP transporter domain-containing protein</fullName>
    </recommendedName>
</protein>
<dbReference type="Pfam" id="PF00916">
    <property type="entry name" value="Sulfate_transp"/>
    <property type="match status" value="1"/>
</dbReference>
<proteinExistence type="predicted"/>
<comment type="subcellular location">
    <subcellularLocation>
        <location evidence="1">Membrane</location>
        <topology evidence="1">Multi-pass membrane protein</topology>
    </subcellularLocation>
</comment>
<feature type="transmembrane region" description="Helical" evidence="5">
    <location>
        <begin position="383"/>
        <end position="400"/>
    </location>
</feature>
<evidence type="ECO:0000256" key="3">
    <source>
        <dbReference type="ARBA" id="ARBA00022989"/>
    </source>
</evidence>
<evidence type="ECO:0000313" key="8">
    <source>
        <dbReference type="Proteomes" id="UP001530315"/>
    </source>
</evidence>
<evidence type="ECO:0000256" key="5">
    <source>
        <dbReference type="SAM" id="Phobius"/>
    </source>
</evidence>
<organism evidence="7 8">
    <name type="scientific">Stephanodiscus triporus</name>
    <dbReference type="NCBI Taxonomy" id="2934178"/>
    <lineage>
        <taxon>Eukaryota</taxon>
        <taxon>Sar</taxon>
        <taxon>Stramenopiles</taxon>
        <taxon>Ochrophyta</taxon>
        <taxon>Bacillariophyta</taxon>
        <taxon>Coscinodiscophyceae</taxon>
        <taxon>Thalassiosirophycidae</taxon>
        <taxon>Stephanodiscales</taxon>
        <taxon>Stephanodiscaceae</taxon>
        <taxon>Stephanodiscus</taxon>
    </lineage>
</organism>
<keyword evidence="8" id="KW-1185">Reference proteome</keyword>
<dbReference type="InterPro" id="IPR011547">
    <property type="entry name" value="SLC26A/SulP_dom"/>
</dbReference>
<dbReference type="AlphaFoldDB" id="A0ABD3R076"/>
<evidence type="ECO:0000259" key="6">
    <source>
        <dbReference type="Pfam" id="PF00916"/>
    </source>
</evidence>
<keyword evidence="4 5" id="KW-0472">Membrane</keyword>
<keyword evidence="2 5" id="KW-0812">Transmembrane</keyword>
<comment type="caution">
    <text evidence="7">The sequence shown here is derived from an EMBL/GenBank/DDBJ whole genome shotgun (WGS) entry which is preliminary data.</text>
</comment>
<sequence>MVAPKFDPIRDLISGMIMAATSVPQLIAYAETAGYAGHRGLSTAGMPLLAWGLVTGSPWTNAGVTSLTALMARNDLVPGEKYDEYVSTHGGEEGYVYLVSSYSLWVGLSSVLLALFGFGEYARNNVPESVRSGFKWGCEAGVLASALPGGLYHRGMRGTPNLLSSVADSTVGRIASALRRALPGAAGAAGVANLAYASTHPWTWDLDAVFVFVNCVGFMYLARDYLLPNFVPVGSEVAFATIAATLFSVLCDYEGDVVGEMPSSSSSSSGESSYGFSLFDGYVVKLPPIDFLDVRRLLDVPIAERCFDGSTLKLLLTASVFSAVNYLGIVAIASGYERDDGVPWSATRELLAQGSSNIVAGLVGSAPISGSMSRSLIGRMTGASSRFACVVTALIWIFTMPYMSAMGRTPKSALSAVIVTAVAKNVIYPSKLLALRGPDLFVGLMTAVSAAVISPTMGFVLGCVLHFSVRMGMESKKKVA</sequence>
<evidence type="ECO:0000256" key="2">
    <source>
        <dbReference type="ARBA" id="ARBA00022692"/>
    </source>
</evidence>
<dbReference type="InterPro" id="IPR001902">
    <property type="entry name" value="SLC26A/SulP_fam"/>
</dbReference>
<feature type="transmembrane region" description="Helical" evidence="5">
    <location>
        <begin position="314"/>
        <end position="336"/>
    </location>
</feature>
<feature type="domain" description="SLC26A/SulP transporter" evidence="6">
    <location>
        <begin position="10"/>
        <end position="427"/>
    </location>
</feature>